<feature type="region of interest" description="Disordered" evidence="1">
    <location>
        <begin position="59"/>
        <end position="101"/>
    </location>
</feature>
<sequence length="101" mass="10978">MAPRNNLVLPGSRGLHMMELMITTVGKQVSQPTYATQRQYVKPLGSYTYGLPVYQSGEVPYQGPSGQSYGPNLPPQQQNPYASGLMQQSYPPYDSAPPGDG</sequence>
<evidence type="ECO:0000313" key="2">
    <source>
        <dbReference type="EMBL" id="KAK9023746.1"/>
    </source>
</evidence>
<dbReference type="EMBL" id="JBBPBN010000015">
    <property type="protein sequence ID" value="KAK9023746.1"/>
    <property type="molecule type" value="Genomic_DNA"/>
</dbReference>
<name>A0ABR2SES7_9ROSI</name>
<accession>A0ABR2SES7</accession>
<evidence type="ECO:0000256" key="1">
    <source>
        <dbReference type="SAM" id="MobiDB-lite"/>
    </source>
</evidence>
<feature type="compositionally biased region" description="Polar residues" evidence="1">
    <location>
        <begin position="64"/>
        <end position="90"/>
    </location>
</feature>
<dbReference type="Proteomes" id="UP001396334">
    <property type="component" value="Unassembled WGS sequence"/>
</dbReference>
<organism evidence="2 3">
    <name type="scientific">Hibiscus sabdariffa</name>
    <name type="common">roselle</name>
    <dbReference type="NCBI Taxonomy" id="183260"/>
    <lineage>
        <taxon>Eukaryota</taxon>
        <taxon>Viridiplantae</taxon>
        <taxon>Streptophyta</taxon>
        <taxon>Embryophyta</taxon>
        <taxon>Tracheophyta</taxon>
        <taxon>Spermatophyta</taxon>
        <taxon>Magnoliopsida</taxon>
        <taxon>eudicotyledons</taxon>
        <taxon>Gunneridae</taxon>
        <taxon>Pentapetalae</taxon>
        <taxon>rosids</taxon>
        <taxon>malvids</taxon>
        <taxon>Malvales</taxon>
        <taxon>Malvaceae</taxon>
        <taxon>Malvoideae</taxon>
        <taxon>Hibiscus</taxon>
    </lineage>
</organism>
<keyword evidence="3" id="KW-1185">Reference proteome</keyword>
<proteinExistence type="predicted"/>
<gene>
    <name evidence="2" type="ORF">V6N11_003948</name>
</gene>
<protein>
    <submittedName>
        <fullName evidence="2">Uncharacterized protein</fullName>
    </submittedName>
</protein>
<comment type="caution">
    <text evidence="2">The sequence shown here is derived from an EMBL/GenBank/DDBJ whole genome shotgun (WGS) entry which is preliminary data.</text>
</comment>
<reference evidence="2 3" key="1">
    <citation type="journal article" date="2024" name="G3 (Bethesda)">
        <title>Genome assembly of Hibiscus sabdariffa L. provides insights into metabolisms of medicinal natural products.</title>
        <authorList>
            <person name="Kim T."/>
        </authorList>
    </citation>
    <scope>NUCLEOTIDE SEQUENCE [LARGE SCALE GENOMIC DNA]</scope>
    <source>
        <strain evidence="2">TK-2024</strain>
        <tissue evidence="2">Old leaves</tissue>
    </source>
</reference>
<evidence type="ECO:0000313" key="3">
    <source>
        <dbReference type="Proteomes" id="UP001396334"/>
    </source>
</evidence>